<comment type="caution">
    <text evidence="3">The sequence shown here is derived from an EMBL/GenBank/DDBJ whole genome shotgun (WGS) entry which is preliminary data.</text>
</comment>
<keyword evidence="4" id="KW-1185">Reference proteome</keyword>
<organism evidence="3 4">
    <name type="scientific">Arachis hypogaea</name>
    <name type="common">Peanut</name>
    <dbReference type="NCBI Taxonomy" id="3818"/>
    <lineage>
        <taxon>Eukaryota</taxon>
        <taxon>Viridiplantae</taxon>
        <taxon>Streptophyta</taxon>
        <taxon>Embryophyta</taxon>
        <taxon>Tracheophyta</taxon>
        <taxon>Spermatophyta</taxon>
        <taxon>Magnoliopsida</taxon>
        <taxon>eudicotyledons</taxon>
        <taxon>Gunneridae</taxon>
        <taxon>Pentapetalae</taxon>
        <taxon>rosids</taxon>
        <taxon>fabids</taxon>
        <taxon>Fabales</taxon>
        <taxon>Fabaceae</taxon>
        <taxon>Papilionoideae</taxon>
        <taxon>50 kb inversion clade</taxon>
        <taxon>dalbergioids sensu lato</taxon>
        <taxon>Dalbergieae</taxon>
        <taxon>Pterocarpus clade</taxon>
        <taxon>Arachis</taxon>
    </lineage>
</organism>
<protein>
    <recommendedName>
        <fullName evidence="2">Zinc knuckle CX2CX4HX4C domain-containing protein</fullName>
    </recommendedName>
</protein>
<name>A0A445BTM0_ARAHY</name>
<accession>A0A445BTM0</accession>
<dbReference type="InterPro" id="IPR025836">
    <property type="entry name" value="Zn_knuckle_CX2CX4HX4C"/>
</dbReference>
<evidence type="ECO:0000259" key="2">
    <source>
        <dbReference type="Pfam" id="PF14392"/>
    </source>
</evidence>
<sequence length="150" mass="17951">MLRSFLKVRVEINVQTPLKTKFWFKRDDGSHSWAEFKYEKLYGYCYKCEKIWHNKRACVEELVMSLVNPAILRYGPKLTTQELISIENEARKTEIRRRKEEHNNWVEKLWEVRERSLQEKEWLKRQSQREKGGSNQGSVRSSQANASAKS</sequence>
<feature type="region of interest" description="Disordered" evidence="1">
    <location>
        <begin position="123"/>
        <end position="150"/>
    </location>
</feature>
<dbReference type="InterPro" id="IPR040256">
    <property type="entry name" value="At4g02000-like"/>
</dbReference>
<feature type="domain" description="Zinc knuckle CX2CX4HX4C" evidence="2">
    <location>
        <begin position="13"/>
        <end position="58"/>
    </location>
</feature>
<dbReference type="Pfam" id="PF14392">
    <property type="entry name" value="zf-CCHC_4"/>
    <property type="match status" value="1"/>
</dbReference>
<dbReference type="PANTHER" id="PTHR31286:SF167">
    <property type="entry name" value="OS09G0268800 PROTEIN"/>
    <property type="match status" value="1"/>
</dbReference>
<evidence type="ECO:0000313" key="4">
    <source>
        <dbReference type="Proteomes" id="UP000289738"/>
    </source>
</evidence>
<dbReference type="Proteomes" id="UP000289738">
    <property type="component" value="Chromosome A08"/>
</dbReference>
<proteinExistence type="predicted"/>
<dbReference type="PANTHER" id="PTHR31286">
    <property type="entry name" value="GLYCINE-RICH CELL WALL STRUCTURAL PROTEIN 1.8-LIKE"/>
    <property type="match status" value="1"/>
</dbReference>
<gene>
    <name evidence="3" type="ORF">Ahy_A08g038378</name>
</gene>
<feature type="compositionally biased region" description="Basic and acidic residues" evidence="1">
    <location>
        <begin position="123"/>
        <end position="132"/>
    </location>
</feature>
<feature type="compositionally biased region" description="Polar residues" evidence="1">
    <location>
        <begin position="136"/>
        <end position="150"/>
    </location>
</feature>
<evidence type="ECO:0000313" key="3">
    <source>
        <dbReference type="EMBL" id="RYR41941.1"/>
    </source>
</evidence>
<dbReference type="EMBL" id="SDMP01000008">
    <property type="protein sequence ID" value="RYR41941.1"/>
    <property type="molecule type" value="Genomic_DNA"/>
</dbReference>
<reference evidence="3 4" key="1">
    <citation type="submission" date="2019-01" db="EMBL/GenBank/DDBJ databases">
        <title>Sequencing of cultivated peanut Arachis hypogaea provides insights into genome evolution and oil improvement.</title>
        <authorList>
            <person name="Chen X."/>
        </authorList>
    </citation>
    <scope>NUCLEOTIDE SEQUENCE [LARGE SCALE GENOMIC DNA]</scope>
    <source>
        <strain evidence="4">cv. Fuhuasheng</strain>
        <tissue evidence="3">Leaves</tissue>
    </source>
</reference>
<evidence type="ECO:0000256" key="1">
    <source>
        <dbReference type="SAM" id="MobiDB-lite"/>
    </source>
</evidence>
<dbReference type="AlphaFoldDB" id="A0A445BTM0"/>